<accession>A0A1Q8Y958</accession>
<reference evidence="1 2" key="1">
    <citation type="submission" date="2017-01" db="EMBL/GenBank/DDBJ databases">
        <title>Genome sequence of Rhodoferax antarcticus ANT.BR, a psychrophilic purple nonsulfur bacterium from an Antarctic microbial mat.</title>
        <authorList>
            <person name="Baker J."/>
            <person name="Riester C."/>
            <person name="Skinner B."/>
            <person name="Newell A."/>
            <person name="Swingley W."/>
            <person name="Madigan M."/>
            <person name="Jung D."/>
            <person name="Asao M."/>
            <person name="Chen M."/>
            <person name="Loughlin P."/>
            <person name="Pan H."/>
            <person name="Lin S."/>
            <person name="Li N."/>
            <person name="Shaw J."/>
            <person name="Prado M."/>
            <person name="Sherman C."/>
            <person name="Li X."/>
            <person name="Tang J."/>
            <person name="Blankenship R."/>
            <person name="Zhao T."/>
            <person name="Touchman J."/>
            <person name="Sattley M."/>
        </authorList>
    </citation>
    <scope>NUCLEOTIDE SEQUENCE [LARGE SCALE GENOMIC DNA]</scope>
    <source>
        <strain evidence="1 2">ANT.BR</strain>
    </source>
</reference>
<comment type="caution">
    <text evidence="1">The sequence shown here is derived from an EMBL/GenBank/DDBJ whole genome shotgun (WGS) entry which is preliminary data.</text>
</comment>
<dbReference type="Proteomes" id="UP000185911">
    <property type="component" value="Unassembled WGS sequence"/>
</dbReference>
<organism evidence="1 2">
    <name type="scientific">Rhodoferax antarcticus ANT.BR</name>
    <dbReference type="NCBI Taxonomy" id="1111071"/>
    <lineage>
        <taxon>Bacteria</taxon>
        <taxon>Pseudomonadati</taxon>
        <taxon>Pseudomonadota</taxon>
        <taxon>Betaproteobacteria</taxon>
        <taxon>Burkholderiales</taxon>
        <taxon>Comamonadaceae</taxon>
        <taxon>Rhodoferax</taxon>
    </lineage>
</organism>
<evidence type="ECO:0000313" key="1">
    <source>
        <dbReference type="EMBL" id="OLP04555.1"/>
    </source>
</evidence>
<name>A0A1Q8Y958_9BURK</name>
<gene>
    <name evidence="1" type="ORF">BLL52_4086</name>
</gene>
<dbReference type="EMBL" id="MSYM01000020">
    <property type="protein sequence ID" value="OLP04555.1"/>
    <property type="molecule type" value="Genomic_DNA"/>
</dbReference>
<sequence length="44" mass="5016">MCFALDDRVIKVDIHTAKTSVYADCNAVGLHYIVERHQWPVATQ</sequence>
<protein>
    <submittedName>
        <fullName evidence="1">Uncharacterized protein</fullName>
    </submittedName>
</protein>
<proteinExistence type="predicted"/>
<dbReference type="AlphaFoldDB" id="A0A1Q8Y958"/>
<evidence type="ECO:0000313" key="2">
    <source>
        <dbReference type="Proteomes" id="UP000185911"/>
    </source>
</evidence>
<keyword evidence="2" id="KW-1185">Reference proteome</keyword>